<dbReference type="InParanoid" id="Q23FB0"/>
<evidence type="ECO:0000256" key="1">
    <source>
        <dbReference type="SAM" id="SignalP"/>
    </source>
</evidence>
<gene>
    <name evidence="2" type="ORF">TTHERM_00379070</name>
</gene>
<feature type="signal peptide" evidence="1">
    <location>
        <begin position="1"/>
        <end position="20"/>
    </location>
</feature>
<reference evidence="3" key="1">
    <citation type="journal article" date="2006" name="PLoS Biol.">
        <title>Macronuclear genome sequence of the ciliate Tetrahymena thermophila, a model eukaryote.</title>
        <authorList>
            <person name="Eisen J.A."/>
            <person name="Coyne R.S."/>
            <person name="Wu M."/>
            <person name="Wu D."/>
            <person name="Thiagarajan M."/>
            <person name="Wortman J.R."/>
            <person name="Badger J.H."/>
            <person name="Ren Q."/>
            <person name="Amedeo P."/>
            <person name="Jones K.M."/>
            <person name="Tallon L.J."/>
            <person name="Delcher A.L."/>
            <person name="Salzberg S.L."/>
            <person name="Silva J.C."/>
            <person name="Haas B.J."/>
            <person name="Majoros W.H."/>
            <person name="Farzad M."/>
            <person name="Carlton J.M."/>
            <person name="Smith R.K. Jr."/>
            <person name="Garg J."/>
            <person name="Pearlman R.E."/>
            <person name="Karrer K.M."/>
            <person name="Sun L."/>
            <person name="Manning G."/>
            <person name="Elde N.C."/>
            <person name="Turkewitz A.P."/>
            <person name="Asai D.J."/>
            <person name="Wilkes D.E."/>
            <person name="Wang Y."/>
            <person name="Cai H."/>
            <person name="Collins K."/>
            <person name="Stewart B.A."/>
            <person name="Lee S.R."/>
            <person name="Wilamowska K."/>
            <person name="Weinberg Z."/>
            <person name="Ruzzo W.L."/>
            <person name="Wloga D."/>
            <person name="Gaertig J."/>
            <person name="Frankel J."/>
            <person name="Tsao C.-C."/>
            <person name="Gorovsky M.A."/>
            <person name="Keeling P.J."/>
            <person name="Waller R.F."/>
            <person name="Patron N.J."/>
            <person name="Cherry J.M."/>
            <person name="Stover N.A."/>
            <person name="Krieger C.J."/>
            <person name="del Toro C."/>
            <person name="Ryder H.F."/>
            <person name="Williamson S.C."/>
            <person name="Barbeau R.A."/>
            <person name="Hamilton E.P."/>
            <person name="Orias E."/>
        </authorList>
    </citation>
    <scope>NUCLEOTIDE SEQUENCE [LARGE SCALE GENOMIC DNA]</scope>
    <source>
        <strain evidence="3">SB210</strain>
    </source>
</reference>
<evidence type="ECO:0000313" key="2">
    <source>
        <dbReference type="EMBL" id="EAR95243.2"/>
    </source>
</evidence>
<organism evidence="2 3">
    <name type="scientific">Tetrahymena thermophila (strain SB210)</name>
    <dbReference type="NCBI Taxonomy" id="312017"/>
    <lineage>
        <taxon>Eukaryota</taxon>
        <taxon>Sar</taxon>
        <taxon>Alveolata</taxon>
        <taxon>Ciliophora</taxon>
        <taxon>Intramacronucleata</taxon>
        <taxon>Oligohymenophorea</taxon>
        <taxon>Hymenostomatida</taxon>
        <taxon>Tetrahymenina</taxon>
        <taxon>Tetrahymenidae</taxon>
        <taxon>Tetrahymena</taxon>
    </lineage>
</organism>
<dbReference type="Proteomes" id="UP000009168">
    <property type="component" value="Unassembled WGS sequence"/>
</dbReference>
<accession>Q23FB0</accession>
<feature type="chain" id="PRO_5004201810" description="Transmembrane protein" evidence="1">
    <location>
        <begin position="21"/>
        <end position="87"/>
    </location>
</feature>
<name>Q23FB0_TETTS</name>
<dbReference type="AlphaFoldDB" id="Q23FB0"/>
<proteinExistence type="predicted"/>
<dbReference type="KEGG" id="tet:TTHERM_00379070"/>
<sequence length="87" mass="9627">MLITICFILICKANVNPAHQQTVISAAALRNANNVFKDTLQCNLVYKTLSICNVILAKLTAVDARWQGVQKFVTNAWMDHSQLTGHA</sequence>
<keyword evidence="3" id="KW-1185">Reference proteome</keyword>
<dbReference type="RefSeq" id="XP_001015488.2">
    <property type="nucleotide sequence ID" value="XM_001015488.2"/>
</dbReference>
<protein>
    <recommendedName>
        <fullName evidence="4">Transmembrane protein</fullName>
    </recommendedName>
</protein>
<dbReference type="GeneID" id="7828304"/>
<evidence type="ECO:0008006" key="4">
    <source>
        <dbReference type="Google" id="ProtNLM"/>
    </source>
</evidence>
<dbReference type="EMBL" id="GG662706">
    <property type="protein sequence ID" value="EAR95243.2"/>
    <property type="molecule type" value="Genomic_DNA"/>
</dbReference>
<evidence type="ECO:0000313" key="3">
    <source>
        <dbReference type="Proteomes" id="UP000009168"/>
    </source>
</evidence>
<keyword evidence="1" id="KW-0732">Signal</keyword>
<dbReference type="HOGENOM" id="CLU_884233_0_0_1"/>